<dbReference type="PANTHER" id="PTHR13318">
    <property type="entry name" value="PARTNER OF PAIRED, ISOFORM B-RELATED"/>
    <property type="match status" value="1"/>
</dbReference>
<organism evidence="1">
    <name type="scientific">Rhizophora mucronata</name>
    <name type="common">Asiatic mangrove</name>
    <dbReference type="NCBI Taxonomy" id="61149"/>
    <lineage>
        <taxon>Eukaryota</taxon>
        <taxon>Viridiplantae</taxon>
        <taxon>Streptophyta</taxon>
        <taxon>Embryophyta</taxon>
        <taxon>Tracheophyta</taxon>
        <taxon>Spermatophyta</taxon>
        <taxon>Magnoliopsida</taxon>
        <taxon>eudicotyledons</taxon>
        <taxon>Gunneridae</taxon>
        <taxon>Pentapetalae</taxon>
        <taxon>rosids</taxon>
        <taxon>fabids</taxon>
        <taxon>Malpighiales</taxon>
        <taxon>Rhizophoraceae</taxon>
        <taxon>Rhizophora</taxon>
    </lineage>
</organism>
<dbReference type="Gene3D" id="3.80.10.10">
    <property type="entry name" value="Ribonuclease Inhibitor"/>
    <property type="match status" value="2"/>
</dbReference>
<dbReference type="EMBL" id="GGEC01042116">
    <property type="protein sequence ID" value="MBX22600.1"/>
    <property type="molecule type" value="Transcribed_RNA"/>
</dbReference>
<reference evidence="1" key="1">
    <citation type="submission" date="2018-02" db="EMBL/GenBank/DDBJ databases">
        <title>Rhizophora mucronata_Transcriptome.</title>
        <authorList>
            <person name="Meera S.P."/>
            <person name="Sreeshan A."/>
            <person name="Augustine A."/>
        </authorList>
    </citation>
    <scope>NUCLEOTIDE SEQUENCE</scope>
    <source>
        <tissue evidence="1">Leaf</tissue>
    </source>
</reference>
<dbReference type="PANTHER" id="PTHR13318:SF71">
    <property type="entry name" value="BTB_POZ DOMAIN-CONTAINING PROTEIN FBL11"/>
    <property type="match status" value="1"/>
</dbReference>
<dbReference type="GO" id="GO:0019005">
    <property type="term" value="C:SCF ubiquitin ligase complex"/>
    <property type="evidence" value="ECO:0007669"/>
    <property type="project" value="TreeGrafter"/>
</dbReference>
<dbReference type="EMBL" id="GGEC01042129">
    <property type="protein sequence ID" value="MBX22613.1"/>
    <property type="molecule type" value="Transcribed_RNA"/>
</dbReference>
<accession>A0A2P2LXA3</accession>
<dbReference type="SMART" id="SM00367">
    <property type="entry name" value="LRR_CC"/>
    <property type="match status" value="3"/>
</dbReference>
<dbReference type="AlphaFoldDB" id="A0A2P2LXA3"/>
<protein>
    <submittedName>
        <fullName evidence="1">BTB/POZ domain-containing protein FBL11 isoform X1</fullName>
    </submittedName>
</protein>
<evidence type="ECO:0000313" key="1">
    <source>
        <dbReference type="EMBL" id="MBX22600.1"/>
    </source>
</evidence>
<dbReference type="InterPro" id="IPR032675">
    <property type="entry name" value="LRR_dom_sf"/>
</dbReference>
<dbReference type="SUPFAM" id="SSF52047">
    <property type="entry name" value="RNI-like"/>
    <property type="match status" value="1"/>
</dbReference>
<sequence>METIMKLIEILPVGSIDDLGDVDLDPLRIRLTEYAKEVDLSGCPQITSAILLLSMFPPSHCMDLNLWKTIKLSLINPEDFSRDHARISQILQPTLSFEAVERLDISKCWMLHLDAAIELFSKSFPSLRRLKAAYFLNFNIATLCKLVQKCPLLSEVDMTVDITPLIPSEVSVVSCSTAIMAPVSKKSFSVGNNSLDVTFYHSGALLSNITRLVLEGRSDICDSDLQYLTALCRSLEYLNLKGCITITDVGLSNLISSCVKLHSIIACDTSFGMNSIQALCSSITYSGSLDPHAEKRCLRTLACNLQILHVGGCKFANERFLMELMSKAQTLKSLVLRDTYLIDDTLYSFSGISLEMLDVSNTMISGVALAHIVHGNPALKFLNVRGCKNLIQLESKSNGADPSSSYFHRDLCTLLGKKCKLEEIALGWGFSQFSLETLKPAFVSLRAITIGLGGSFSEDLLGLLPQACPLLESIVLYFQLISDSIVKNIIAYLRHLQALALCYCLGDISISSLCFSMPNLKKLRLERVTPWMTNDDLIILTQGTENLVELSLLGCRLLNPGQHCSDWVSPFIPDCSLHVECGDFLFSTLFCELNSNYCYNNAKQLLLPFITIPSSAP</sequence>
<dbReference type="InterPro" id="IPR006553">
    <property type="entry name" value="Leu-rich_rpt_Cys-con_subtyp"/>
</dbReference>
<proteinExistence type="predicted"/>
<name>A0A2P2LXA3_RHIMU</name>
<dbReference type="GO" id="GO:0031146">
    <property type="term" value="P:SCF-dependent proteasomal ubiquitin-dependent protein catabolic process"/>
    <property type="evidence" value="ECO:0007669"/>
    <property type="project" value="TreeGrafter"/>
</dbReference>